<comment type="subunit">
    <text evidence="3">Monomer.</text>
</comment>
<keyword evidence="6" id="KW-1185">Reference proteome</keyword>
<dbReference type="EMBL" id="CP128355">
    <property type="protein sequence ID" value="XAF69736.1"/>
    <property type="molecule type" value="Genomic_DNA"/>
</dbReference>
<dbReference type="EC" id="4.2.99.20" evidence="3"/>
<dbReference type="InterPro" id="IPR022485">
    <property type="entry name" value="SHCHC_synthase_MenH"/>
</dbReference>
<evidence type="ECO:0000256" key="1">
    <source>
        <dbReference type="ARBA" id="ARBA00022428"/>
    </source>
</evidence>
<gene>
    <name evidence="3 5" type="primary">menH</name>
    <name evidence="5" type="ORF">QQM35_06580</name>
</gene>
<name>A0ABZ3EA54_9STAP</name>
<dbReference type="Gene3D" id="3.40.50.1820">
    <property type="entry name" value="alpha/beta hydrolase"/>
    <property type="match status" value="1"/>
</dbReference>
<dbReference type="NCBIfam" id="TIGR03695">
    <property type="entry name" value="menH_SHCHC"/>
    <property type="match status" value="1"/>
</dbReference>
<dbReference type="PANTHER" id="PTHR42916">
    <property type="entry name" value="2-SUCCINYL-5-ENOLPYRUVYL-6-HYDROXY-3-CYCLOHEXENE-1-CARBOXYLATE SYNTHASE"/>
    <property type="match status" value="1"/>
</dbReference>
<evidence type="ECO:0000259" key="4">
    <source>
        <dbReference type="Pfam" id="PF00561"/>
    </source>
</evidence>
<dbReference type="PRINTS" id="PR00111">
    <property type="entry name" value="ABHYDROLASE"/>
</dbReference>
<dbReference type="Proteomes" id="UP001436297">
    <property type="component" value="Chromosome"/>
</dbReference>
<comment type="pathway">
    <text evidence="3">Quinol/quinone metabolism; 1,4-dihydroxy-2-naphthoate biosynthesis; 1,4-dihydroxy-2-naphthoate from chorismate: step 3/7.</text>
</comment>
<dbReference type="PANTHER" id="PTHR42916:SF1">
    <property type="entry name" value="PROTEIN PHYLLO, CHLOROPLASTIC"/>
    <property type="match status" value="1"/>
</dbReference>
<comment type="catalytic activity">
    <reaction evidence="3">
        <text>5-enolpyruvoyl-6-hydroxy-2-succinyl-cyclohex-3-ene-1-carboxylate = (1R,6R)-6-hydroxy-2-succinyl-cyclohexa-2,4-diene-1-carboxylate + pyruvate</text>
        <dbReference type="Rhea" id="RHEA:25597"/>
        <dbReference type="ChEBI" id="CHEBI:15361"/>
        <dbReference type="ChEBI" id="CHEBI:58689"/>
        <dbReference type="ChEBI" id="CHEBI:58818"/>
        <dbReference type="EC" id="4.2.99.20"/>
    </reaction>
</comment>
<evidence type="ECO:0000313" key="6">
    <source>
        <dbReference type="Proteomes" id="UP001436297"/>
    </source>
</evidence>
<accession>A0ABZ3EA54</accession>
<dbReference type="InterPro" id="IPR000073">
    <property type="entry name" value="AB_hydrolase_1"/>
</dbReference>
<reference evidence="5 6" key="1">
    <citation type="journal article" date="2024" name="Pathogens">
        <title>Staphylococcus hsinchuensis sp. nov., Isolated from Soymilk.</title>
        <authorList>
            <person name="Wang Y.T."/>
            <person name="Lin Y.C."/>
            <person name="Hsieh Y.H."/>
            <person name="Lin Y.T."/>
            <person name="Hamada M."/>
            <person name="Chen C.C."/>
            <person name="Liou J.S."/>
            <person name="Lee A.Y."/>
            <person name="Zhang W.L."/>
            <person name="Chen Y.T."/>
            <person name="Huang C.H."/>
        </authorList>
    </citation>
    <scope>NUCLEOTIDE SEQUENCE [LARGE SCALE GENOMIC DNA]</scope>
    <source>
        <strain evidence="5 6">H164</strain>
    </source>
</reference>
<comment type="function">
    <text evidence="3">Catalyzes a proton abstraction reaction that results in 2,5-elimination of pyruvate from 2-succinyl-5-enolpyruvyl-6-hydroxy-3-cyclohexene-1-carboxylate (SEPHCHC) and the formation of 2-succinyl-6-hydroxy-2,4-cyclohexadiene-1-carboxylate (SHCHC).</text>
</comment>
<dbReference type="InterPro" id="IPR029058">
    <property type="entry name" value="AB_hydrolase_fold"/>
</dbReference>
<keyword evidence="1 3" id="KW-0474">Menaquinone biosynthesis</keyword>
<dbReference type="HAMAP" id="MF_01660">
    <property type="entry name" value="MenH"/>
    <property type="match status" value="1"/>
</dbReference>
<keyword evidence="2 3" id="KW-0456">Lyase</keyword>
<organism evidence="5 6">
    <name type="scientific">Staphylococcus hsinchuensis</name>
    <dbReference type="NCBI Taxonomy" id="3051183"/>
    <lineage>
        <taxon>Bacteria</taxon>
        <taxon>Bacillati</taxon>
        <taxon>Bacillota</taxon>
        <taxon>Bacilli</taxon>
        <taxon>Bacillales</taxon>
        <taxon>Staphylococcaceae</taxon>
        <taxon>Staphylococcus</taxon>
    </lineage>
</organism>
<evidence type="ECO:0000256" key="3">
    <source>
        <dbReference type="HAMAP-Rule" id="MF_01660"/>
    </source>
</evidence>
<dbReference type="RefSeq" id="WP_251519484.1">
    <property type="nucleotide sequence ID" value="NZ_CP128355.1"/>
</dbReference>
<sequence length="268" mass="31157">MLHYNFYESKQESNTLLIMLHGFISDQHAFDYHVDVLSNQMNIVTIDLPGHGEDNSNFEYDWSFDFINQQLDDTLQQFESYQLFLHGYSMGGRVALNYALTYSDKLKGLILESTSPGIAQADDREERMQVDNARAKVLDIAGLEIFVNDWEKLPLFYTQYELPQETRKRIRDMRMRQQPQRLAKALRGYGTGQMPNLWPKLSQLTLPTCLIVGELDKKFIDIASKMEKELNTVQIHEVLNSGHTVHVEDEVEFDKIVLGFIQKEEQND</sequence>
<feature type="domain" description="AB hydrolase-1" evidence="4">
    <location>
        <begin position="16"/>
        <end position="249"/>
    </location>
</feature>
<protein>
    <recommendedName>
        <fullName evidence="3">Putative 2-succinyl-6-hydroxy-2,4-cyclohexadiene-1-carboxylate synthase</fullName>
        <shortName evidence="3">SHCHC synthase</shortName>
        <ecNumber evidence="3">4.2.99.20</ecNumber>
    </recommendedName>
</protein>
<comment type="similarity">
    <text evidence="3">Belongs to the AB hydrolase superfamily. MenH family.</text>
</comment>
<evidence type="ECO:0000313" key="5">
    <source>
        <dbReference type="EMBL" id="XAF69736.1"/>
    </source>
</evidence>
<comment type="pathway">
    <text evidence="3">Quinol/quinone metabolism; menaquinone biosynthesis.</text>
</comment>
<dbReference type="SUPFAM" id="SSF53474">
    <property type="entry name" value="alpha/beta-Hydrolases"/>
    <property type="match status" value="1"/>
</dbReference>
<evidence type="ECO:0000256" key="2">
    <source>
        <dbReference type="ARBA" id="ARBA00023239"/>
    </source>
</evidence>
<dbReference type="Pfam" id="PF00561">
    <property type="entry name" value="Abhydrolase_1"/>
    <property type="match status" value="1"/>
</dbReference>
<dbReference type="GO" id="GO:0070205">
    <property type="term" value="F:2-succinyl-6-hydroxy-2,4-cyclohexadiene-1-carboxylate synthase activity"/>
    <property type="evidence" value="ECO:0007669"/>
    <property type="project" value="UniProtKB-EC"/>
</dbReference>
<proteinExistence type="inferred from homology"/>